<dbReference type="InterPro" id="IPR001519">
    <property type="entry name" value="Ferritin"/>
</dbReference>
<dbReference type="AlphaFoldDB" id="A0A091DBE6"/>
<keyword evidence="2 3" id="KW-0479">Metal-binding</keyword>
<keyword evidence="3" id="KW-0409">Iron storage</keyword>
<dbReference type="GO" id="GO:0044754">
    <property type="term" value="C:autolysosome"/>
    <property type="evidence" value="ECO:0007669"/>
    <property type="project" value="UniProtKB-SubCell"/>
</dbReference>
<keyword evidence="2 3" id="KW-0408">Iron</keyword>
<dbReference type="InterPro" id="IPR012347">
    <property type="entry name" value="Ferritin-like"/>
</dbReference>
<evidence type="ECO:0000313" key="5">
    <source>
        <dbReference type="EMBL" id="KFO27793.1"/>
    </source>
</evidence>
<dbReference type="InterPro" id="IPR009078">
    <property type="entry name" value="Ferritin-like_SF"/>
</dbReference>
<dbReference type="PANTHER" id="PTHR11431:SF47">
    <property type="entry name" value="FERRITIN LIGHT CHAIN"/>
    <property type="match status" value="1"/>
</dbReference>
<organism evidence="5 6">
    <name type="scientific">Fukomys damarensis</name>
    <name type="common">Damaraland mole rat</name>
    <name type="synonym">Cryptomys damarensis</name>
    <dbReference type="NCBI Taxonomy" id="885580"/>
    <lineage>
        <taxon>Eukaryota</taxon>
        <taxon>Metazoa</taxon>
        <taxon>Chordata</taxon>
        <taxon>Craniata</taxon>
        <taxon>Vertebrata</taxon>
        <taxon>Euteleostomi</taxon>
        <taxon>Mammalia</taxon>
        <taxon>Eutheria</taxon>
        <taxon>Euarchontoglires</taxon>
        <taxon>Glires</taxon>
        <taxon>Rodentia</taxon>
        <taxon>Hystricomorpha</taxon>
        <taxon>Bathyergidae</taxon>
        <taxon>Fukomys</taxon>
    </lineage>
</organism>
<comment type="subcellular location">
    <subcellularLocation>
        <location evidence="1">Autolysosome</location>
    </subcellularLocation>
</comment>
<protein>
    <recommendedName>
        <fullName evidence="3">Ferritin</fullName>
    </recommendedName>
</protein>
<evidence type="ECO:0000256" key="1">
    <source>
        <dbReference type="ARBA" id="ARBA00044942"/>
    </source>
</evidence>
<comment type="similarity">
    <text evidence="3">Belongs to the ferritin family.</text>
</comment>
<dbReference type="PANTHER" id="PTHR11431">
    <property type="entry name" value="FERRITIN"/>
    <property type="match status" value="1"/>
</dbReference>
<dbReference type="Proteomes" id="UP000028990">
    <property type="component" value="Unassembled WGS sequence"/>
</dbReference>
<dbReference type="InterPro" id="IPR009040">
    <property type="entry name" value="Ferritin-like_diiron"/>
</dbReference>
<dbReference type="EMBL" id="KN122859">
    <property type="protein sequence ID" value="KFO27793.1"/>
    <property type="molecule type" value="Genomic_DNA"/>
</dbReference>
<evidence type="ECO:0000313" key="6">
    <source>
        <dbReference type="Proteomes" id="UP000028990"/>
    </source>
</evidence>
<accession>A0A091DBE6</accession>
<keyword evidence="6" id="KW-1185">Reference proteome</keyword>
<dbReference type="GO" id="GO:0006826">
    <property type="term" value="P:iron ion transport"/>
    <property type="evidence" value="ECO:0007669"/>
    <property type="project" value="InterPro"/>
</dbReference>
<sequence>MEVALALGKNLNQALLDLHALGSAKTDPICDFLQDHLLDDQVNLSEKTEDNLTKLCRLEGPPRLGWVRTSSKAHPHARLGGP</sequence>
<feature type="binding site" evidence="2">
    <location>
        <position position="41"/>
    </location>
    <ligand>
        <name>Fe cation</name>
        <dbReference type="ChEBI" id="CHEBI:24875"/>
        <label>1</label>
    </ligand>
</feature>
<comment type="function">
    <text evidence="3">Stores iron in a soluble, non-toxic, readily available form. Important for iron homeostasis. Iron is taken up in the ferrous form and deposited as ferric hydroxides after oxidation.</text>
</comment>
<dbReference type="SUPFAM" id="SSF47240">
    <property type="entry name" value="Ferritin-like"/>
    <property type="match status" value="1"/>
</dbReference>
<dbReference type="GO" id="GO:0006879">
    <property type="term" value="P:intracellular iron ion homeostasis"/>
    <property type="evidence" value="ECO:0007669"/>
    <property type="project" value="UniProtKB-KW"/>
</dbReference>
<name>A0A091DBE6_FUKDA</name>
<proteinExistence type="inferred from homology"/>
<dbReference type="Gene3D" id="1.20.1260.10">
    <property type="match status" value="1"/>
</dbReference>
<evidence type="ECO:0000256" key="3">
    <source>
        <dbReference type="RuleBase" id="RU361145"/>
    </source>
</evidence>
<evidence type="ECO:0000256" key="2">
    <source>
        <dbReference type="PIRSR" id="PIRSR601519-1"/>
    </source>
</evidence>
<gene>
    <name evidence="5" type="ORF">H920_10808</name>
</gene>
<dbReference type="PROSITE" id="PS50905">
    <property type="entry name" value="FERRITIN_LIKE"/>
    <property type="match status" value="1"/>
</dbReference>
<reference evidence="5 6" key="1">
    <citation type="submission" date="2013-11" db="EMBL/GenBank/DDBJ databases">
        <title>The Damaraland mole rat (Fukomys damarensis) genome and evolution of African mole rats.</title>
        <authorList>
            <person name="Gladyshev V.N."/>
            <person name="Fang X."/>
        </authorList>
    </citation>
    <scope>NUCLEOTIDE SEQUENCE [LARGE SCALE GENOMIC DNA]</scope>
    <source>
        <tissue evidence="5">Liver</tissue>
    </source>
</reference>
<feature type="domain" description="Ferritin-like diiron" evidence="4">
    <location>
        <begin position="1"/>
        <end position="59"/>
    </location>
</feature>
<evidence type="ECO:0000259" key="4">
    <source>
        <dbReference type="PROSITE" id="PS50905"/>
    </source>
</evidence>
<dbReference type="GO" id="GO:0008198">
    <property type="term" value="F:ferrous iron binding"/>
    <property type="evidence" value="ECO:0007669"/>
    <property type="project" value="TreeGrafter"/>
</dbReference>
<dbReference type="GO" id="GO:0008199">
    <property type="term" value="F:ferric iron binding"/>
    <property type="evidence" value="ECO:0007669"/>
    <property type="project" value="InterPro"/>
</dbReference>